<keyword evidence="4" id="KW-1185">Reference proteome</keyword>
<evidence type="ECO:0000313" key="3">
    <source>
        <dbReference type="EMBL" id="NMH79574.1"/>
    </source>
</evidence>
<dbReference type="RefSeq" id="WP_169397640.1">
    <property type="nucleotide sequence ID" value="NZ_BAAAJH010000005.1"/>
</dbReference>
<accession>A0ABX1RIY0</accession>
<reference evidence="3 4" key="1">
    <citation type="submission" date="2020-04" db="EMBL/GenBank/DDBJ databases">
        <authorList>
            <person name="Klaysubun C."/>
            <person name="Duangmal K."/>
            <person name="Lipun K."/>
        </authorList>
    </citation>
    <scope>NUCLEOTIDE SEQUENCE [LARGE SCALE GENOMIC DNA]</scope>
    <source>
        <strain evidence="3 4">JCM 11839</strain>
    </source>
</reference>
<feature type="region of interest" description="Disordered" evidence="1">
    <location>
        <begin position="1"/>
        <end position="25"/>
    </location>
</feature>
<keyword evidence="2" id="KW-0472">Membrane</keyword>
<feature type="transmembrane region" description="Helical" evidence="2">
    <location>
        <begin position="202"/>
        <end position="223"/>
    </location>
</feature>
<organism evidence="3 4">
    <name type="scientific">Pseudonocardia xinjiangensis</name>
    <dbReference type="NCBI Taxonomy" id="75289"/>
    <lineage>
        <taxon>Bacteria</taxon>
        <taxon>Bacillati</taxon>
        <taxon>Actinomycetota</taxon>
        <taxon>Actinomycetes</taxon>
        <taxon>Pseudonocardiales</taxon>
        <taxon>Pseudonocardiaceae</taxon>
        <taxon>Pseudonocardia</taxon>
    </lineage>
</organism>
<feature type="transmembrane region" description="Helical" evidence="2">
    <location>
        <begin position="45"/>
        <end position="70"/>
    </location>
</feature>
<feature type="transmembrane region" description="Helical" evidence="2">
    <location>
        <begin position="170"/>
        <end position="190"/>
    </location>
</feature>
<evidence type="ECO:0008006" key="5">
    <source>
        <dbReference type="Google" id="ProtNLM"/>
    </source>
</evidence>
<proteinExistence type="predicted"/>
<evidence type="ECO:0000256" key="2">
    <source>
        <dbReference type="SAM" id="Phobius"/>
    </source>
</evidence>
<sequence length="226" mass="23745">MPNTSRTDAGTGVAVPVDQNTDDPRPNPTLVMVRGLAWDVGLPVAAYYALHLAGATDWVALLAASGIAAARTVWGAVRHRTLNQFAVLMLLVYGIGLLLAFVSGDPKALLLKSSLVTAAVGAVFLVTAILGGRPLTLAAAQSFLPARAEALSERYRSEPHVRRGFRLTSAVWGVGLLAEAVLRIPLVVLLPVDIGVGASEGLFVATFVALMVWNGWYIGRVLATPA</sequence>
<keyword evidence="2" id="KW-0812">Transmembrane</keyword>
<evidence type="ECO:0000313" key="4">
    <source>
        <dbReference type="Proteomes" id="UP001296706"/>
    </source>
</evidence>
<dbReference type="NCBIfam" id="NF041646">
    <property type="entry name" value="VC0807_fam"/>
    <property type="match status" value="1"/>
</dbReference>
<dbReference type="Proteomes" id="UP001296706">
    <property type="component" value="Unassembled WGS sequence"/>
</dbReference>
<feature type="transmembrane region" description="Helical" evidence="2">
    <location>
        <begin position="109"/>
        <end position="130"/>
    </location>
</feature>
<protein>
    <recommendedName>
        <fullName evidence="5">Intracellular septation protein A</fullName>
    </recommendedName>
</protein>
<name>A0ABX1RIY0_9PSEU</name>
<dbReference type="EMBL" id="JAAXKY010000072">
    <property type="protein sequence ID" value="NMH79574.1"/>
    <property type="molecule type" value="Genomic_DNA"/>
</dbReference>
<keyword evidence="2" id="KW-1133">Transmembrane helix</keyword>
<gene>
    <name evidence="3" type="ORF">HF577_21075</name>
</gene>
<comment type="caution">
    <text evidence="3">The sequence shown here is derived from an EMBL/GenBank/DDBJ whole genome shotgun (WGS) entry which is preliminary data.</text>
</comment>
<evidence type="ECO:0000256" key="1">
    <source>
        <dbReference type="SAM" id="MobiDB-lite"/>
    </source>
</evidence>
<feature type="transmembrane region" description="Helical" evidence="2">
    <location>
        <begin position="82"/>
        <end position="103"/>
    </location>
</feature>